<dbReference type="InterPro" id="IPR024298">
    <property type="entry name" value="Sec16_Sec23-bd"/>
</dbReference>
<evidence type="ECO:0000256" key="6">
    <source>
        <dbReference type="ARBA" id="ARBA00022737"/>
    </source>
</evidence>
<feature type="repeat" description="WD" evidence="12">
    <location>
        <begin position="118"/>
        <end position="160"/>
    </location>
</feature>
<evidence type="ECO:0000256" key="5">
    <source>
        <dbReference type="ARBA" id="ARBA00022574"/>
    </source>
</evidence>
<dbReference type="InterPro" id="IPR036322">
    <property type="entry name" value="WD40_repeat_dom_sf"/>
</dbReference>
<dbReference type="OrthoDB" id="542917at2759"/>
<evidence type="ECO:0000256" key="12">
    <source>
        <dbReference type="PROSITE-ProRule" id="PRU00221"/>
    </source>
</evidence>
<comment type="similarity">
    <text evidence="3">Belongs to the WD repeat SEC31 family.</text>
</comment>
<accession>A0A8X8B7P3</accession>
<keyword evidence="5 12" id="KW-0853">WD repeat</keyword>
<dbReference type="GO" id="GO:0005794">
    <property type="term" value="C:Golgi apparatus"/>
    <property type="evidence" value="ECO:0007669"/>
    <property type="project" value="UniProtKB-SubCell"/>
</dbReference>
<evidence type="ECO:0000256" key="2">
    <source>
        <dbReference type="ARBA" id="ARBA00004555"/>
    </source>
</evidence>
<dbReference type="Proteomes" id="UP000886595">
    <property type="component" value="Unassembled WGS sequence"/>
</dbReference>
<name>A0A8X8B7P3_BRACI</name>
<dbReference type="FunFam" id="1.20.940.10:FF:000003">
    <property type="entry name" value="Protein transport protein SEC31 homolog B"/>
    <property type="match status" value="1"/>
</dbReference>
<feature type="compositionally biased region" description="Low complexity" evidence="13">
    <location>
        <begin position="1293"/>
        <end position="1310"/>
    </location>
</feature>
<comment type="caution">
    <text evidence="15">The sequence shown here is derived from an EMBL/GenBank/DDBJ whole genome shotgun (WGS) entry which is preliminary data.</text>
</comment>
<evidence type="ECO:0000259" key="14">
    <source>
        <dbReference type="Pfam" id="PF12931"/>
    </source>
</evidence>
<evidence type="ECO:0000256" key="9">
    <source>
        <dbReference type="ARBA" id="ARBA00022927"/>
    </source>
</evidence>
<dbReference type="EMBL" id="JAAMPC010000002">
    <property type="protein sequence ID" value="KAG2325330.1"/>
    <property type="molecule type" value="Genomic_DNA"/>
</dbReference>
<dbReference type="PANTHER" id="PTHR13923:SF11">
    <property type="entry name" value="SECRETORY 31, ISOFORM D"/>
    <property type="match status" value="1"/>
</dbReference>
<sequence length="1436" mass="156101">MACIKGVGRSASVALAPDAPYMAAGTMAGAVDLSFSSSANLEIFKLDFQSDDRDLTLAGEITSSERFNRLAWGRNGSGSEEFSMGLIAGGLVDGNIDLWNPLSLTGSKSSENALVGHLSVHKGPVRGLEFNAITPNLLASGADDGEICIWDLTKPSEPSHFPLLKGTGSATQGEISFISWNRKVQQILASTSYNGTTVIWDLRKQKPIINFADSVRRRCSVLQWNPDIATQIMVASDDDSSPTLKLWDMRNTMSPVREFTGHEKGVIAMEWCPSDSSYLLTCAKDNRTICWDTNKAEILAVKIHRFGEELPETQKHIHSLRIMLNDPNSTLERPDTLIPSPIPLISLYSSRIMACIKGVGRSASVALAPDAPYMAAGTMAGAVDLSFSSSANLEIFKLDFQSDDRDLTLAGEITSSERFNRLAWGRNGSGSEEFSMGLIAGGLVDGNIDLWNPLSLTGSKSSENALVGHLSVHKGPVRGLEFNAITPNLLASGADDGEICIWDLTKPSEPSHFPLLKGTGSATQGEISFISWNRKVQQILASTSYNGTTVIWDLRKQKPIINFADSVRRRCSVLQWNPDIATQIMVASDDDSSPTLKLWDMRNTMSPVREFTGHQKGVIAMEWCPSDSSYLLTCAKDNRTICWDTNKAEIVAELPAGNNWNFDVHWYPKIPGVISASSFDGKIGIYNIEGCSRYGAEENTFGSLRAPKWYKRPVGASFGFGGKLVSFHAKASVKGASSIQSEVFLHSLVTEQSLVSRTSEFDAAIENGDKTSLRGLCEKKSEETESEEEKETWGLLKIMFEEEGTTRTKLISHLGFSLPSVEKDQAVDGLSSDLNGTGLEDTVTHAPEPLEINEAAAFAMDNGEDFFNNFPAKPDTPVSTASAKDFMPPETDFAGKLEETQEMPEEEEESSDLVFDDAIQRALVVGDYKEAVDQCISAKKMADALVIAHVGGTSLWESTREKYLKTSRAPYMKVVSAMVNNDLTSLIYTRSPKFWKETLALLCTFAQGEQWATLCDVLASKLMDAGNTLAAVLCYICAGNVDRTVEIWSRSLANEREGRSYAELLQDLMEKTLVLALATGNKKFSASLCKLFESYAEILASQGLLTTAMKYLKVLDSGGLSPELSILRDRISFLQNLVQTNTAASDNIQLQSTIPYNQEPTQAQPNTINPYDNQYQQSYTDSYVRGYVPPASHAPMQQATMFMPHQAQPAPQPSYPPAPASNAQPSMRTTFGPSNNAYPAPPGPGSYVSSGPSQIGQYPNPRMPQVVGPGAGPIGFTPMATPGVAPRSVIGSVQPASPPTQQAAVQAAPAPAAPPPTAQTADTSNVPAHQKPVIATLTRLFNETSEALGGARANPTKKREIEDNSRKLGALFVRLNSGDISKNAADKLAQLCHALDNQDFGAALQIQVLLTTSEWDECNFWLSTLKRMIKGRQNMR</sequence>
<dbReference type="SMART" id="SM00320">
    <property type="entry name" value="WD40"/>
    <property type="match status" value="11"/>
</dbReference>
<dbReference type="SUPFAM" id="SSF50978">
    <property type="entry name" value="WD40 repeat-like"/>
    <property type="match status" value="2"/>
</dbReference>
<dbReference type="GO" id="GO:0070971">
    <property type="term" value="C:endoplasmic reticulum exit site"/>
    <property type="evidence" value="ECO:0007669"/>
    <property type="project" value="TreeGrafter"/>
</dbReference>
<dbReference type="GO" id="GO:0090110">
    <property type="term" value="P:COPII-coated vesicle cargo loading"/>
    <property type="evidence" value="ECO:0007669"/>
    <property type="project" value="TreeGrafter"/>
</dbReference>
<dbReference type="PROSITE" id="PS50082">
    <property type="entry name" value="WD_REPEATS_2"/>
    <property type="match status" value="4"/>
</dbReference>
<dbReference type="GO" id="GO:0007029">
    <property type="term" value="P:endoplasmic reticulum organization"/>
    <property type="evidence" value="ECO:0007669"/>
    <property type="project" value="TreeGrafter"/>
</dbReference>
<dbReference type="Gene3D" id="1.20.940.10">
    <property type="entry name" value="Functional domain of the splicing factor Prp18"/>
    <property type="match status" value="1"/>
</dbReference>
<keyword evidence="9" id="KW-0653">Protein transport</keyword>
<evidence type="ECO:0000256" key="10">
    <source>
        <dbReference type="ARBA" id="ARBA00023034"/>
    </source>
</evidence>
<comment type="function">
    <text evidence="11">Required for protein transport from the endoplasmic reticulum to the Golgi apparatus.</text>
</comment>
<organism evidence="15 16">
    <name type="scientific">Brassica carinata</name>
    <name type="common">Ethiopian mustard</name>
    <name type="synonym">Abyssinian cabbage</name>
    <dbReference type="NCBI Taxonomy" id="52824"/>
    <lineage>
        <taxon>Eukaryota</taxon>
        <taxon>Viridiplantae</taxon>
        <taxon>Streptophyta</taxon>
        <taxon>Embryophyta</taxon>
        <taxon>Tracheophyta</taxon>
        <taxon>Spermatophyta</taxon>
        <taxon>Magnoliopsida</taxon>
        <taxon>eudicotyledons</taxon>
        <taxon>Gunneridae</taxon>
        <taxon>Pentapetalae</taxon>
        <taxon>rosids</taxon>
        <taxon>malvids</taxon>
        <taxon>Brassicales</taxon>
        <taxon>Brassicaceae</taxon>
        <taxon>Brassiceae</taxon>
        <taxon>Brassica</taxon>
    </lineage>
</organism>
<dbReference type="FunFam" id="2.130.10.10:FF:000295">
    <property type="entry name" value="Protein transport protein SEC31 homolog B"/>
    <property type="match status" value="2"/>
</dbReference>
<keyword evidence="10" id="KW-0333">Golgi apparatus</keyword>
<dbReference type="InterPro" id="IPR019775">
    <property type="entry name" value="WD40_repeat_CS"/>
</dbReference>
<feature type="repeat" description="WD" evidence="12">
    <location>
        <begin position="470"/>
        <end position="512"/>
    </location>
</feature>
<keyword evidence="8" id="KW-0931">ER-Golgi transport</keyword>
<feature type="repeat" description="WD" evidence="12">
    <location>
        <begin position="611"/>
        <end position="653"/>
    </location>
</feature>
<dbReference type="Gene3D" id="2.130.10.10">
    <property type="entry name" value="YVTN repeat-like/Quinoprotein amine dehydrogenase"/>
    <property type="match status" value="2"/>
</dbReference>
<evidence type="ECO:0000313" key="15">
    <source>
        <dbReference type="EMBL" id="KAG2325330.1"/>
    </source>
</evidence>
<evidence type="ECO:0000313" key="16">
    <source>
        <dbReference type="Proteomes" id="UP000886595"/>
    </source>
</evidence>
<reference evidence="15 16" key="1">
    <citation type="submission" date="2020-02" db="EMBL/GenBank/DDBJ databases">
        <authorList>
            <person name="Ma Q."/>
            <person name="Huang Y."/>
            <person name="Song X."/>
            <person name="Pei D."/>
        </authorList>
    </citation>
    <scope>NUCLEOTIDE SEQUENCE [LARGE SCALE GENOMIC DNA]</scope>
    <source>
        <strain evidence="15">Sxm20200214</strain>
        <tissue evidence="15">Leaf</tissue>
    </source>
</reference>
<dbReference type="InterPro" id="IPR040251">
    <property type="entry name" value="SEC31-like"/>
</dbReference>
<feature type="domain" description="Sec16 Sec23-binding" evidence="14">
    <location>
        <begin position="919"/>
        <end position="1115"/>
    </location>
</feature>
<evidence type="ECO:0000256" key="4">
    <source>
        <dbReference type="ARBA" id="ARBA00022448"/>
    </source>
</evidence>
<dbReference type="InterPro" id="IPR001680">
    <property type="entry name" value="WD40_rpt"/>
</dbReference>
<dbReference type="GO" id="GO:0015031">
    <property type="term" value="P:protein transport"/>
    <property type="evidence" value="ECO:0007669"/>
    <property type="project" value="UniProtKB-KW"/>
</dbReference>
<evidence type="ECO:0000256" key="8">
    <source>
        <dbReference type="ARBA" id="ARBA00022892"/>
    </source>
</evidence>
<dbReference type="InterPro" id="IPR015943">
    <property type="entry name" value="WD40/YVTN_repeat-like_dom_sf"/>
</dbReference>
<keyword evidence="16" id="KW-1185">Reference proteome</keyword>
<feature type="compositionally biased region" description="Low complexity" evidence="13">
    <location>
        <begin position="1220"/>
        <end position="1238"/>
    </location>
</feature>
<feature type="region of interest" description="Disordered" evidence="13">
    <location>
        <begin position="1206"/>
        <end position="1254"/>
    </location>
</feature>
<evidence type="ECO:0000256" key="7">
    <source>
        <dbReference type="ARBA" id="ARBA00022824"/>
    </source>
</evidence>
<protein>
    <recommendedName>
        <fullName evidence="14">Sec16 Sec23-binding domain-containing protein</fullName>
    </recommendedName>
</protein>
<proteinExistence type="inferred from homology"/>
<feature type="region of interest" description="Disordered" evidence="13">
    <location>
        <begin position="1293"/>
        <end position="1327"/>
    </location>
</feature>
<comment type="subcellular location">
    <subcellularLocation>
        <location evidence="1">Endoplasmic reticulum</location>
    </subcellularLocation>
    <subcellularLocation>
        <location evidence="2">Golgi apparatus</location>
    </subcellularLocation>
</comment>
<evidence type="ECO:0000256" key="1">
    <source>
        <dbReference type="ARBA" id="ARBA00004240"/>
    </source>
</evidence>
<dbReference type="Pfam" id="PF00400">
    <property type="entry name" value="WD40"/>
    <property type="match status" value="4"/>
</dbReference>
<dbReference type="GO" id="GO:0005198">
    <property type="term" value="F:structural molecule activity"/>
    <property type="evidence" value="ECO:0007669"/>
    <property type="project" value="TreeGrafter"/>
</dbReference>
<dbReference type="FunFam" id="1.25.40.1030:FF:000004">
    <property type="entry name" value="Protein transport protein SEC31 homolog B"/>
    <property type="match status" value="1"/>
</dbReference>
<keyword evidence="6" id="KW-0677">Repeat</keyword>
<keyword evidence="4" id="KW-0813">Transport</keyword>
<evidence type="ECO:0000256" key="13">
    <source>
        <dbReference type="SAM" id="MobiDB-lite"/>
    </source>
</evidence>
<keyword evidence="7" id="KW-0256">Endoplasmic reticulum</keyword>
<dbReference type="Pfam" id="PF12931">
    <property type="entry name" value="TPR_Sec16"/>
    <property type="match status" value="1"/>
</dbReference>
<dbReference type="PROSITE" id="PS50294">
    <property type="entry name" value="WD_REPEATS_REGION"/>
    <property type="match status" value="2"/>
</dbReference>
<dbReference type="Gene3D" id="1.25.40.1030">
    <property type="match status" value="1"/>
</dbReference>
<evidence type="ECO:0000256" key="11">
    <source>
        <dbReference type="ARBA" id="ARBA00060100"/>
    </source>
</evidence>
<dbReference type="PROSITE" id="PS00678">
    <property type="entry name" value="WD_REPEATS_1"/>
    <property type="match status" value="2"/>
</dbReference>
<feature type="repeat" description="WD" evidence="12">
    <location>
        <begin position="259"/>
        <end position="301"/>
    </location>
</feature>
<gene>
    <name evidence="15" type="ORF">Bca52824_008058</name>
</gene>
<evidence type="ECO:0000256" key="3">
    <source>
        <dbReference type="ARBA" id="ARBA00009358"/>
    </source>
</evidence>
<feature type="compositionally biased region" description="Pro residues" evidence="13">
    <location>
        <begin position="1210"/>
        <end position="1219"/>
    </location>
</feature>
<dbReference type="GO" id="GO:0030127">
    <property type="term" value="C:COPII vesicle coat"/>
    <property type="evidence" value="ECO:0007669"/>
    <property type="project" value="TreeGrafter"/>
</dbReference>
<dbReference type="PANTHER" id="PTHR13923">
    <property type="entry name" value="SEC31-RELATED PROTEIN"/>
    <property type="match status" value="1"/>
</dbReference>